<evidence type="ECO:0000259" key="2">
    <source>
        <dbReference type="Pfam" id="PF17517"/>
    </source>
</evidence>
<keyword evidence="1" id="KW-0732">Signal</keyword>
<gene>
    <name evidence="3" type="ORF">CAPTEDRAFT_196984</name>
</gene>
<dbReference type="Proteomes" id="UP000014760">
    <property type="component" value="Unassembled WGS sequence"/>
</dbReference>
<dbReference type="STRING" id="283909.R7TB76"/>
<dbReference type="EnsemblMetazoa" id="CapteT196984">
    <property type="protein sequence ID" value="CapteP196984"/>
    <property type="gene ID" value="CapteG196984"/>
</dbReference>
<feature type="signal peptide" evidence="1">
    <location>
        <begin position="1"/>
        <end position="24"/>
    </location>
</feature>
<dbReference type="Pfam" id="PF17517">
    <property type="entry name" value="IgGFc_binding"/>
    <property type="match status" value="1"/>
</dbReference>
<dbReference type="HOGENOM" id="CLU_425941_0_0_1"/>
<feature type="chain" id="PRO_5008786830" description="IgGFc-binding protein N-terminal domain-containing protein" evidence="1">
    <location>
        <begin position="25"/>
        <end position="700"/>
    </location>
</feature>
<protein>
    <recommendedName>
        <fullName evidence="2">IgGFc-binding protein N-terminal domain-containing protein</fullName>
    </recommendedName>
</protein>
<accession>R7TB76</accession>
<dbReference type="OrthoDB" id="6117025at2759"/>
<dbReference type="AlphaFoldDB" id="R7TB76"/>
<dbReference type="PANTHER" id="PTHR46534">
    <property type="entry name" value="IGGFC_BINDING DOMAIN-CONTAINING PROTEIN"/>
    <property type="match status" value="1"/>
</dbReference>
<reference evidence="5" key="1">
    <citation type="submission" date="2012-12" db="EMBL/GenBank/DDBJ databases">
        <authorList>
            <person name="Hellsten U."/>
            <person name="Grimwood J."/>
            <person name="Chapman J.A."/>
            <person name="Shapiro H."/>
            <person name="Aerts A."/>
            <person name="Otillar R.P."/>
            <person name="Terry A.Y."/>
            <person name="Boore J.L."/>
            <person name="Simakov O."/>
            <person name="Marletaz F."/>
            <person name="Cho S.-J."/>
            <person name="Edsinger-Gonzales E."/>
            <person name="Havlak P."/>
            <person name="Kuo D.-H."/>
            <person name="Larsson T."/>
            <person name="Lv J."/>
            <person name="Arendt D."/>
            <person name="Savage R."/>
            <person name="Osoegawa K."/>
            <person name="de Jong P."/>
            <person name="Lindberg D.R."/>
            <person name="Seaver E.C."/>
            <person name="Weisblat D.A."/>
            <person name="Putnam N.H."/>
            <person name="Grigoriev I.V."/>
            <person name="Rokhsar D.S."/>
        </authorList>
    </citation>
    <scope>NUCLEOTIDE SEQUENCE</scope>
    <source>
        <strain evidence="5">I ESC-2004</strain>
    </source>
</reference>
<proteinExistence type="predicted"/>
<evidence type="ECO:0000313" key="5">
    <source>
        <dbReference type="Proteomes" id="UP000014760"/>
    </source>
</evidence>
<dbReference type="PANTHER" id="PTHR46534:SF1">
    <property type="entry name" value="IGGFC-BINDING PROTEIN N-TERMINAL DOMAIN-CONTAINING PROTEIN"/>
    <property type="match status" value="1"/>
</dbReference>
<keyword evidence="5" id="KW-1185">Reference proteome</keyword>
<dbReference type="EMBL" id="AMQN01003014">
    <property type="status" value="NOT_ANNOTATED_CDS"/>
    <property type="molecule type" value="Genomic_DNA"/>
</dbReference>
<evidence type="ECO:0000313" key="4">
    <source>
        <dbReference type="EnsemblMetazoa" id="CapteP196984"/>
    </source>
</evidence>
<feature type="domain" description="IgGFc-binding protein N-terminal" evidence="2">
    <location>
        <begin position="127"/>
        <end position="430"/>
    </location>
</feature>
<dbReference type="EMBL" id="KB310691">
    <property type="protein sequence ID" value="ELT90993.1"/>
    <property type="molecule type" value="Genomic_DNA"/>
</dbReference>
<reference evidence="3 5" key="2">
    <citation type="journal article" date="2013" name="Nature">
        <title>Insights into bilaterian evolution from three spiralian genomes.</title>
        <authorList>
            <person name="Simakov O."/>
            <person name="Marletaz F."/>
            <person name="Cho S.J."/>
            <person name="Edsinger-Gonzales E."/>
            <person name="Havlak P."/>
            <person name="Hellsten U."/>
            <person name="Kuo D.H."/>
            <person name="Larsson T."/>
            <person name="Lv J."/>
            <person name="Arendt D."/>
            <person name="Savage R."/>
            <person name="Osoegawa K."/>
            <person name="de Jong P."/>
            <person name="Grimwood J."/>
            <person name="Chapman J.A."/>
            <person name="Shapiro H."/>
            <person name="Aerts A."/>
            <person name="Otillar R.P."/>
            <person name="Terry A.Y."/>
            <person name="Boore J.L."/>
            <person name="Grigoriev I.V."/>
            <person name="Lindberg D.R."/>
            <person name="Seaver E.C."/>
            <person name="Weisblat D.A."/>
            <person name="Putnam N.H."/>
            <person name="Rokhsar D.S."/>
        </authorList>
    </citation>
    <scope>NUCLEOTIDE SEQUENCE</scope>
    <source>
        <strain evidence="3 5">I ESC-2004</strain>
    </source>
</reference>
<evidence type="ECO:0000313" key="3">
    <source>
        <dbReference type="EMBL" id="ELT90993.1"/>
    </source>
</evidence>
<evidence type="ECO:0000256" key="1">
    <source>
        <dbReference type="SAM" id="SignalP"/>
    </source>
</evidence>
<organism evidence="3">
    <name type="scientific">Capitella teleta</name>
    <name type="common">Polychaete worm</name>
    <dbReference type="NCBI Taxonomy" id="283909"/>
    <lineage>
        <taxon>Eukaryota</taxon>
        <taxon>Metazoa</taxon>
        <taxon>Spiralia</taxon>
        <taxon>Lophotrochozoa</taxon>
        <taxon>Annelida</taxon>
        <taxon>Polychaeta</taxon>
        <taxon>Sedentaria</taxon>
        <taxon>Scolecida</taxon>
        <taxon>Capitellidae</taxon>
        <taxon>Capitella</taxon>
    </lineage>
</organism>
<dbReference type="OMA" id="PRINGNW"/>
<reference evidence="4" key="3">
    <citation type="submission" date="2015-06" db="UniProtKB">
        <authorList>
            <consortium name="EnsemblMetazoa"/>
        </authorList>
    </citation>
    <scope>IDENTIFICATION</scope>
</reference>
<name>R7TB76_CAPTE</name>
<sequence>MDRTLISAVALILCAVYLLPATDGLEGRMFVIMFMNLSTNDSSRPGFMEILVNSLEDTNFRVEFPNPRGSAIYSLDANNKRSMNLSLEDDPSMRAELRPSANDAIFISSEKDVSITASISQAGTTGAYLAMPVTENAKEFFIPAWPGNSVAGSSFSVVSPAGDVCAEIYKVNGSHYERVEFMHLTRLGVKQYVDTSGDYTGYYVNGTRPMVVLGGHECAYIPGRTGYCDHIVEQVPSLVEWGKQFVMINPIGRNLSAGYFFRVVAGYDNTTITGESSNNETYIDTIHTGNFFEAEVGHDINAETLVTLECSEPCLVAQYNPGFKYAVETKETDPFMQIVPPLDHWPKDAKFGTNRYYREMADGGVEGNNHLLLMAKKADTGAIKVNGNVPTTWTDFDAFGGQYAWHSEPIAQGYYEVLTDGGDKQFMVVASGHGTVDDEHTAWSYLGGYLITDNEYPGQWYNLTALEVEFNETADPNPVVTNPDGLGLGPGLGDTVDYTQDITEDDIPYYEVTWVAKYYTKQRWGKIISRKCSEGYGRYLFEHELEYIQQDLNKPDSGLIALYCGSDAVGIHGDMSDLTYYSEYTRGEIKLKLSLQGTASHTLDQVIECAGDLKTQLKNYRAWSGSLAIGDENLILPDAEYKTEKCAPVFFRPDVFQHEGSGWMCSEKRTVISLSADATRGVVSIVVMATALWVALVFAQ</sequence>
<dbReference type="InterPro" id="IPR035234">
    <property type="entry name" value="IgGFc-bd_N"/>
</dbReference>